<organism evidence="2 3">
    <name type="scientific">Massilia oculi</name>
    <dbReference type="NCBI Taxonomy" id="945844"/>
    <lineage>
        <taxon>Bacteria</taxon>
        <taxon>Pseudomonadati</taxon>
        <taxon>Pseudomonadota</taxon>
        <taxon>Betaproteobacteria</taxon>
        <taxon>Burkholderiales</taxon>
        <taxon>Oxalobacteraceae</taxon>
        <taxon>Telluria group</taxon>
        <taxon>Massilia</taxon>
    </lineage>
</organism>
<evidence type="ECO:0000313" key="3">
    <source>
        <dbReference type="Proteomes" id="UP000245820"/>
    </source>
</evidence>
<feature type="region of interest" description="Disordered" evidence="1">
    <location>
        <begin position="152"/>
        <end position="171"/>
    </location>
</feature>
<name>A0A2S2DDE1_9BURK</name>
<dbReference type="Proteomes" id="UP000245820">
    <property type="component" value="Chromosome"/>
</dbReference>
<evidence type="ECO:0000313" key="2">
    <source>
        <dbReference type="EMBL" id="AWL03371.1"/>
    </source>
</evidence>
<dbReference type="KEGG" id="mtim:DIR46_02160"/>
<protein>
    <submittedName>
        <fullName evidence="2">Uncharacterized protein</fullName>
    </submittedName>
</protein>
<proteinExistence type="predicted"/>
<dbReference type="OrthoDB" id="9157651at2"/>
<gene>
    <name evidence="2" type="ORF">DIR46_02160</name>
</gene>
<dbReference type="RefSeq" id="WP_109343774.1">
    <property type="nucleotide sequence ID" value="NZ_CP029343.1"/>
</dbReference>
<keyword evidence="3" id="KW-1185">Reference proteome</keyword>
<sequence>MSNPTELPDLDKLVHDCVATTVDILKKSGMIIGLNPELCKDIRTILIKRHSRAQPEGEAPQAETFKVCRYVDGCRDDWKCSSAPMGDCGAKNQAAQQAAAPGALPGWKLVPVEPTPEMIAAMHFKGDVDIAIGHAQFYKDAEEDYAAMLSAAPSAPGTPEAPGLPGQTDEEAYAGSGYHHVMSLDTFKTFRREYENRAAQLDGGQGDGA</sequence>
<dbReference type="AlphaFoldDB" id="A0A2S2DDE1"/>
<evidence type="ECO:0000256" key="1">
    <source>
        <dbReference type="SAM" id="MobiDB-lite"/>
    </source>
</evidence>
<accession>A0A2S2DDE1</accession>
<dbReference type="EMBL" id="CP029343">
    <property type="protein sequence ID" value="AWL03371.1"/>
    <property type="molecule type" value="Genomic_DNA"/>
</dbReference>
<reference evidence="2 3" key="1">
    <citation type="submission" date="2018-05" db="EMBL/GenBank/DDBJ databases">
        <title>Complete genome sequence of Massilia oculi sp. nov. CCUG 43427T (=DSM 26321T), the type strain of M. oculi, and comparison with genome sequences of other Massilia strains.</title>
        <authorList>
            <person name="Zhu B."/>
        </authorList>
    </citation>
    <scope>NUCLEOTIDE SEQUENCE [LARGE SCALE GENOMIC DNA]</scope>
    <source>
        <strain evidence="2 3">CCUG 43427</strain>
    </source>
</reference>